<dbReference type="InterPro" id="IPR010982">
    <property type="entry name" value="Lambda_DNA-bd_dom_sf"/>
</dbReference>
<dbReference type="EMBL" id="JAROYR010000006">
    <property type="protein sequence ID" value="MDH5157837.1"/>
    <property type="molecule type" value="Genomic_DNA"/>
</dbReference>
<dbReference type="RefSeq" id="WP_280561392.1">
    <property type="nucleotide sequence ID" value="NZ_JAROYJ010000007.1"/>
</dbReference>
<evidence type="ECO:0000259" key="2">
    <source>
        <dbReference type="PROSITE" id="PS50943"/>
    </source>
</evidence>
<accession>A0ABT6IZ98</accession>
<comment type="caution">
    <text evidence="3">The sequence shown here is derived from an EMBL/GenBank/DDBJ whole genome shotgun (WGS) entry which is preliminary data.</text>
</comment>
<dbReference type="SMART" id="SM00530">
    <property type="entry name" value="HTH_XRE"/>
    <property type="match status" value="1"/>
</dbReference>
<keyword evidence="4" id="KW-1185">Reference proteome</keyword>
<dbReference type="Gene3D" id="1.10.260.40">
    <property type="entry name" value="lambda repressor-like DNA-binding domains"/>
    <property type="match status" value="1"/>
</dbReference>
<dbReference type="Pfam" id="PF01381">
    <property type="entry name" value="HTH_3"/>
    <property type="match status" value="1"/>
</dbReference>
<proteinExistence type="predicted"/>
<name>A0ABT6IZ98_9STAP</name>
<gene>
    <name evidence="3" type="ORF">P5X59_05810</name>
</gene>
<evidence type="ECO:0000313" key="3">
    <source>
        <dbReference type="EMBL" id="MDH5157837.1"/>
    </source>
</evidence>
<sequence>MYDKKEIGKRIKKIRRDHGKTQEQFGELFSASKGNVATWEKGLSLPNNERLKKISEYAGISVNELLYNQKDNDESLKLKIFEEMLDQYPEDTHIGKSLRFPNKKDKLDLLNSGINRTLTVPMLKNKIDSPKTILNKKIFYYIIDDFLDFYITNHKSNRNILRYAEKKLYDLLHYSTEYNFYNFHYELRDIFKDVTLIFAERDTGIDTNLLSEIDALFRNTLNVLEELKEKYPDKESKIKMDVLAISNKDPELLSEYSFDIDNYENKKNKIEMIHNNLSTILNGLIKNNNSLDKSLSEEFNNYK</sequence>
<evidence type="ECO:0000313" key="4">
    <source>
        <dbReference type="Proteomes" id="UP001159200"/>
    </source>
</evidence>
<reference evidence="3 4" key="1">
    <citation type="submission" date="2023-03" db="EMBL/GenBank/DDBJ databases">
        <title>Bacterial isolates from washroom surfaces on a university campus.</title>
        <authorList>
            <person name="Holman D.B."/>
            <person name="Gzyl K.E."/>
            <person name="Taheri A.E."/>
        </authorList>
    </citation>
    <scope>NUCLEOTIDE SEQUENCE [LARGE SCALE GENOMIC DNA]</scope>
    <source>
        <strain evidence="3 4">RD01</strain>
    </source>
</reference>
<dbReference type="Proteomes" id="UP001159200">
    <property type="component" value="Unassembled WGS sequence"/>
</dbReference>
<keyword evidence="1" id="KW-0238">DNA-binding</keyword>
<dbReference type="PROSITE" id="PS50943">
    <property type="entry name" value="HTH_CROC1"/>
    <property type="match status" value="1"/>
</dbReference>
<protein>
    <submittedName>
        <fullName evidence="3">Helix-turn-helix transcriptional regulator</fullName>
    </submittedName>
</protein>
<dbReference type="CDD" id="cd00093">
    <property type="entry name" value="HTH_XRE"/>
    <property type="match status" value="1"/>
</dbReference>
<feature type="domain" description="HTH cro/C1-type" evidence="2">
    <location>
        <begin position="11"/>
        <end position="65"/>
    </location>
</feature>
<dbReference type="PANTHER" id="PTHR46558:SF11">
    <property type="entry name" value="HTH-TYPE TRANSCRIPTIONAL REGULATOR XRE"/>
    <property type="match status" value="1"/>
</dbReference>
<dbReference type="PANTHER" id="PTHR46558">
    <property type="entry name" value="TRACRIPTIONAL REGULATORY PROTEIN-RELATED-RELATED"/>
    <property type="match status" value="1"/>
</dbReference>
<evidence type="ECO:0000256" key="1">
    <source>
        <dbReference type="ARBA" id="ARBA00023125"/>
    </source>
</evidence>
<dbReference type="SUPFAM" id="SSF47413">
    <property type="entry name" value="lambda repressor-like DNA-binding domains"/>
    <property type="match status" value="1"/>
</dbReference>
<dbReference type="InterPro" id="IPR001387">
    <property type="entry name" value="Cro/C1-type_HTH"/>
</dbReference>
<organism evidence="3 4">
    <name type="scientific">Staphylococcus cohnii</name>
    <dbReference type="NCBI Taxonomy" id="29382"/>
    <lineage>
        <taxon>Bacteria</taxon>
        <taxon>Bacillati</taxon>
        <taxon>Bacillota</taxon>
        <taxon>Bacilli</taxon>
        <taxon>Bacillales</taxon>
        <taxon>Staphylococcaceae</taxon>
        <taxon>Staphylococcus</taxon>
        <taxon>Staphylococcus cohnii species complex</taxon>
    </lineage>
</organism>